<accession>A0ABQ9J626</accession>
<evidence type="ECO:0000313" key="2">
    <source>
        <dbReference type="Proteomes" id="UP001162164"/>
    </source>
</evidence>
<reference evidence="1" key="1">
    <citation type="journal article" date="2023" name="Insect Mol. Biol.">
        <title>Genome sequencing provides insights into the evolution of gene families encoding plant cell wall-degrading enzymes in longhorned beetles.</title>
        <authorList>
            <person name="Shin N.R."/>
            <person name="Okamura Y."/>
            <person name="Kirsch R."/>
            <person name="Pauchet Y."/>
        </authorList>
    </citation>
    <scope>NUCLEOTIDE SEQUENCE</scope>
    <source>
        <strain evidence="1">MMC_N1</strain>
    </source>
</reference>
<comment type="caution">
    <text evidence="1">The sequence shown here is derived from an EMBL/GenBank/DDBJ whole genome shotgun (WGS) entry which is preliminary data.</text>
</comment>
<gene>
    <name evidence="1" type="ORF">NQ317_014994</name>
</gene>
<proteinExistence type="predicted"/>
<name>A0ABQ9J626_9CUCU</name>
<sequence length="37" mass="4083">DNCRPFKLAHQIVSLTGISFERKSIIGFVGTKLVPLP</sequence>
<evidence type="ECO:0000313" key="1">
    <source>
        <dbReference type="EMBL" id="KAJ8973193.1"/>
    </source>
</evidence>
<feature type="non-terminal residue" evidence="1">
    <location>
        <position position="1"/>
    </location>
</feature>
<keyword evidence="2" id="KW-1185">Reference proteome</keyword>
<protein>
    <submittedName>
        <fullName evidence="1">Uncharacterized protein</fullName>
    </submittedName>
</protein>
<organism evidence="1 2">
    <name type="scientific">Molorchus minor</name>
    <dbReference type="NCBI Taxonomy" id="1323400"/>
    <lineage>
        <taxon>Eukaryota</taxon>
        <taxon>Metazoa</taxon>
        <taxon>Ecdysozoa</taxon>
        <taxon>Arthropoda</taxon>
        <taxon>Hexapoda</taxon>
        <taxon>Insecta</taxon>
        <taxon>Pterygota</taxon>
        <taxon>Neoptera</taxon>
        <taxon>Endopterygota</taxon>
        <taxon>Coleoptera</taxon>
        <taxon>Polyphaga</taxon>
        <taxon>Cucujiformia</taxon>
        <taxon>Chrysomeloidea</taxon>
        <taxon>Cerambycidae</taxon>
        <taxon>Lamiinae</taxon>
        <taxon>Monochamini</taxon>
        <taxon>Molorchus</taxon>
    </lineage>
</organism>
<dbReference type="EMBL" id="JAPWTJ010001221">
    <property type="protein sequence ID" value="KAJ8973193.1"/>
    <property type="molecule type" value="Genomic_DNA"/>
</dbReference>
<dbReference type="Proteomes" id="UP001162164">
    <property type="component" value="Unassembled WGS sequence"/>
</dbReference>